<dbReference type="SUPFAM" id="SSF53098">
    <property type="entry name" value="Ribonuclease H-like"/>
    <property type="match status" value="1"/>
</dbReference>
<dbReference type="EMBL" id="LGKO01000005">
    <property type="protein sequence ID" value="KPL82569.1"/>
    <property type="molecule type" value="Genomic_DNA"/>
</dbReference>
<feature type="binding site" evidence="12">
    <location>
        <position position="118"/>
    </location>
    <ligand>
        <name>Mg(2+)</name>
        <dbReference type="ChEBI" id="CHEBI:18420"/>
        <label>2</label>
    </ligand>
</feature>
<evidence type="ECO:0000256" key="11">
    <source>
        <dbReference type="PIRNR" id="PIRNR037839"/>
    </source>
</evidence>
<dbReference type="EC" id="3.1.26.4" evidence="4 11"/>
<sequence length="205" mass="23863">MAKAQRFYAVWQGRQRGVFDSWEACRARVEGYPGAQFMRFETREAAEQALQRPYQDVVAERQSPPRPSQSPAPSQGYCVDAAYDTARQRLEYRCVYLPSRREIFRVGPLPDGSNNIGEFLAIVETLMYLAERNDPAPVYSDSEIALLWVARKRCRTRLPESPERAALFERIRRAEQWLQSHTFSNPLRKWKTDQWGENPADFGRK</sequence>
<evidence type="ECO:0000256" key="6">
    <source>
        <dbReference type="ARBA" id="ARBA00022722"/>
    </source>
</evidence>
<dbReference type="RefSeq" id="WP_054522081.1">
    <property type="nucleotide sequence ID" value="NZ_LGKO01000005.1"/>
</dbReference>
<feature type="domain" description="Ribonuclease H1 N-terminal" evidence="14">
    <location>
        <begin position="6"/>
        <end position="48"/>
    </location>
</feature>
<keyword evidence="6 11" id="KW-0540">Nuclease</keyword>
<evidence type="ECO:0000256" key="5">
    <source>
        <dbReference type="ARBA" id="ARBA00017721"/>
    </source>
</evidence>
<dbReference type="PIRSF" id="PIRSF037839">
    <property type="entry name" value="Ribonuclease_H"/>
    <property type="match status" value="1"/>
</dbReference>
<dbReference type="GO" id="GO:0046872">
    <property type="term" value="F:metal ion binding"/>
    <property type="evidence" value="ECO:0007669"/>
    <property type="project" value="UniProtKB-KW"/>
</dbReference>
<reference evidence="15 16" key="1">
    <citation type="submission" date="2015-07" db="EMBL/GenBank/DDBJ databases">
        <title>Whole genome sequence of Thermanaerothrix daxensis DSM 23592.</title>
        <authorList>
            <person name="Hemp J."/>
            <person name="Ward L.M."/>
            <person name="Pace L.A."/>
            <person name="Fischer W.W."/>
        </authorList>
    </citation>
    <scope>NUCLEOTIDE SEQUENCE [LARGE SCALE GENOMIC DNA]</scope>
    <source>
        <strain evidence="15 16">GNS-1</strain>
    </source>
</reference>
<dbReference type="AlphaFoldDB" id="A0A0P6Y0T8"/>
<keyword evidence="12" id="KW-0464">Manganese</keyword>
<protein>
    <recommendedName>
        <fullName evidence="5 11">Ribonuclease H</fullName>
        <ecNumber evidence="4 11">3.1.26.4</ecNumber>
    </recommendedName>
</protein>
<comment type="similarity">
    <text evidence="3 11">Belongs to the RNase H family.</text>
</comment>
<dbReference type="InterPro" id="IPR036397">
    <property type="entry name" value="RNaseH_sf"/>
</dbReference>
<comment type="cofactor">
    <cofactor evidence="1">
        <name>Mg(2+)</name>
        <dbReference type="ChEBI" id="CHEBI:18420"/>
    </cofactor>
</comment>
<dbReference type="InterPro" id="IPR011320">
    <property type="entry name" value="RNase_H1_N"/>
</dbReference>
<dbReference type="FunFam" id="3.40.970.10:FF:000002">
    <property type="entry name" value="Ribonuclease H"/>
    <property type="match status" value="1"/>
</dbReference>
<comment type="caution">
    <text evidence="15">The sequence shown here is derived from an EMBL/GenBank/DDBJ whole genome shotgun (WGS) entry which is preliminary data.</text>
</comment>
<evidence type="ECO:0000313" key="15">
    <source>
        <dbReference type="EMBL" id="KPL82569.1"/>
    </source>
</evidence>
<evidence type="ECO:0000256" key="10">
    <source>
        <dbReference type="ARBA" id="ARBA00022842"/>
    </source>
</evidence>
<name>A0A0P6Y0T8_9CHLR</name>
<dbReference type="STRING" id="869279.SE15_10630"/>
<keyword evidence="10 11" id="KW-0460">Magnesium</keyword>
<evidence type="ECO:0000256" key="13">
    <source>
        <dbReference type="SAM" id="MobiDB-lite"/>
    </source>
</evidence>
<dbReference type="GO" id="GO:0004523">
    <property type="term" value="F:RNA-DNA hybrid ribonuclease activity"/>
    <property type="evidence" value="ECO:0007669"/>
    <property type="project" value="UniProtKB-UniRule"/>
</dbReference>
<dbReference type="Pfam" id="PF01693">
    <property type="entry name" value="Cauli_VI"/>
    <property type="match status" value="1"/>
</dbReference>
<feature type="binding site" evidence="12">
    <location>
        <position position="201"/>
    </location>
    <ligand>
        <name>Mg(2+)</name>
        <dbReference type="ChEBI" id="CHEBI:18420"/>
        <label>1</label>
    </ligand>
</feature>
<dbReference type="Gene3D" id="3.40.970.10">
    <property type="entry name" value="Ribonuclease H1, N-terminal domain"/>
    <property type="match status" value="1"/>
</dbReference>
<evidence type="ECO:0000256" key="12">
    <source>
        <dbReference type="PIRSR" id="PIRSR037839-1"/>
    </source>
</evidence>
<keyword evidence="7 11" id="KW-0479">Metal-binding</keyword>
<keyword evidence="8 11" id="KW-0255">Endonuclease</keyword>
<evidence type="ECO:0000313" key="16">
    <source>
        <dbReference type="Proteomes" id="UP000050544"/>
    </source>
</evidence>
<evidence type="ECO:0000256" key="7">
    <source>
        <dbReference type="ARBA" id="ARBA00022723"/>
    </source>
</evidence>
<dbReference type="OrthoDB" id="9811552at2"/>
<evidence type="ECO:0000256" key="2">
    <source>
        <dbReference type="ARBA" id="ARBA00004065"/>
    </source>
</evidence>
<evidence type="ECO:0000256" key="3">
    <source>
        <dbReference type="ARBA" id="ARBA00005300"/>
    </source>
</evidence>
<dbReference type="GO" id="GO:0005737">
    <property type="term" value="C:cytoplasm"/>
    <property type="evidence" value="ECO:0007669"/>
    <property type="project" value="UniProtKB-SubCell"/>
</dbReference>
<evidence type="ECO:0000256" key="4">
    <source>
        <dbReference type="ARBA" id="ARBA00012180"/>
    </source>
</evidence>
<keyword evidence="16" id="KW-1185">Reference proteome</keyword>
<dbReference type="SUPFAM" id="SSF55658">
    <property type="entry name" value="L9 N-domain-like"/>
    <property type="match status" value="1"/>
</dbReference>
<dbReference type="GO" id="GO:0003676">
    <property type="term" value="F:nucleic acid binding"/>
    <property type="evidence" value="ECO:0007669"/>
    <property type="project" value="UniProtKB-UniRule"/>
</dbReference>
<comment type="catalytic activity">
    <reaction evidence="11">
        <text>Endonucleolytic cleavage to 5'-phosphomonoester.</text>
        <dbReference type="EC" id="3.1.26.4"/>
    </reaction>
</comment>
<dbReference type="InterPro" id="IPR037056">
    <property type="entry name" value="RNase_H1_N_sf"/>
</dbReference>
<feature type="binding site" evidence="12">
    <location>
        <position position="141"/>
    </location>
    <ligand>
        <name>Mg(2+)</name>
        <dbReference type="ChEBI" id="CHEBI:18420"/>
        <label>2</label>
    </ligand>
</feature>
<dbReference type="InterPro" id="IPR009027">
    <property type="entry name" value="Ribosomal_bL9/RNase_H1_N"/>
</dbReference>
<gene>
    <name evidence="15" type="ORF">SE15_10630</name>
</gene>
<feature type="binding site" evidence="12">
    <location>
        <position position="80"/>
    </location>
    <ligand>
        <name>Mg(2+)</name>
        <dbReference type="ChEBI" id="CHEBI:18420"/>
        <label>1</label>
    </ligand>
</feature>
<feature type="region of interest" description="Disordered" evidence="13">
    <location>
        <begin position="51"/>
        <end position="75"/>
    </location>
</feature>
<proteinExistence type="inferred from homology"/>
<evidence type="ECO:0000256" key="1">
    <source>
        <dbReference type="ARBA" id="ARBA00001946"/>
    </source>
</evidence>
<dbReference type="Proteomes" id="UP000050544">
    <property type="component" value="Unassembled WGS sequence"/>
</dbReference>
<evidence type="ECO:0000259" key="14">
    <source>
        <dbReference type="Pfam" id="PF01693"/>
    </source>
</evidence>
<keyword evidence="9 11" id="KW-0378">Hydrolase</keyword>
<dbReference type="Gene3D" id="3.30.420.10">
    <property type="entry name" value="Ribonuclease H-like superfamily/Ribonuclease H"/>
    <property type="match status" value="1"/>
</dbReference>
<evidence type="ECO:0000256" key="8">
    <source>
        <dbReference type="ARBA" id="ARBA00022759"/>
    </source>
</evidence>
<evidence type="ECO:0000256" key="9">
    <source>
        <dbReference type="ARBA" id="ARBA00022801"/>
    </source>
</evidence>
<dbReference type="PATRIC" id="fig|869279.4.peg.1746"/>
<dbReference type="InterPro" id="IPR012337">
    <property type="entry name" value="RNaseH-like_sf"/>
</dbReference>
<comment type="cofactor">
    <cofactor evidence="12">
        <name>Mn(2+)</name>
        <dbReference type="ChEBI" id="CHEBI:29035"/>
    </cofactor>
    <cofactor evidence="12">
        <name>Mg(2+)</name>
        <dbReference type="ChEBI" id="CHEBI:18420"/>
    </cofactor>
    <text evidence="12">Binds 2 metal ions per subunit. Manganese or magnesium.</text>
</comment>
<comment type="subcellular location">
    <subcellularLocation>
        <location evidence="11">Cytoplasm</location>
    </subcellularLocation>
</comment>
<comment type="function">
    <text evidence="2 11">Endonuclease that specifically degrades the RNA of RNA-DNA hybrids.</text>
</comment>
<organism evidence="15 16">
    <name type="scientific">Thermanaerothrix daxensis</name>
    <dbReference type="NCBI Taxonomy" id="869279"/>
    <lineage>
        <taxon>Bacteria</taxon>
        <taxon>Bacillati</taxon>
        <taxon>Chloroflexota</taxon>
        <taxon>Anaerolineae</taxon>
        <taxon>Anaerolineales</taxon>
        <taxon>Anaerolineaceae</taxon>
        <taxon>Thermanaerothrix</taxon>
    </lineage>
</organism>
<accession>A0A0P6Y0T8</accession>
<keyword evidence="11" id="KW-0963">Cytoplasm</keyword>
<dbReference type="InterPro" id="IPR017290">
    <property type="entry name" value="RNase_H_bac"/>
</dbReference>